<sequence length="241" mass="27279">MIQVLNRALDILELLSRNMDKELTLSEIADPLELNHGTCANIIKTMIIRGYIEKNKGYTLGKQLYYLTNNFTNESEIIKWAVNPMKKLSSTLRECSIIAIIKNNSRITLHKETFAQELQVNALDEKHVYNTATGRLLLAYMEPTDRNAFIHTYGLPGAMWKEISNEKHLISELQQIKKNCYVLHCDDSNIVGVAVPVIGKKGVVASLGVYLPENRYVKLIKDALIGTLNETAQIISSRIIY</sequence>
<dbReference type="PROSITE" id="PS51078">
    <property type="entry name" value="ICLR_ED"/>
    <property type="match status" value="1"/>
</dbReference>
<keyword evidence="1" id="KW-0805">Transcription regulation</keyword>
<dbReference type="InterPro" id="IPR036388">
    <property type="entry name" value="WH-like_DNA-bd_sf"/>
</dbReference>
<evidence type="ECO:0000256" key="3">
    <source>
        <dbReference type="ARBA" id="ARBA00023163"/>
    </source>
</evidence>
<feature type="domain" description="IclR-ED" evidence="5">
    <location>
        <begin position="63"/>
        <end position="241"/>
    </location>
</feature>
<dbReference type="InterPro" id="IPR014757">
    <property type="entry name" value="Tscrpt_reg_IclR_C"/>
</dbReference>
<gene>
    <name evidence="6" type="ORF">JKG61_11250</name>
</gene>
<dbReference type="SMART" id="SM00346">
    <property type="entry name" value="HTH_ICLR"/>
    <property type="match status" value="1"/>
</dbReference>
<dbReference type="Gene3D" id="1.10.10.10">
    <property type="entry name" value="Winged helix-like DNA-binding domain superfamily/Winged helix DNA-binding domain"/>
    <property type="match status" value="1"/>
</dbReference>
<dbReference type="SUPFAM" id="SSF46785">
    <property type="entry name" value="Winged helix' DNA-binding domain"/>
    <property type="match status" value="1"/>
</dbReference>
<evidence type="ECO:0000256" key="1">
    <source>
        <dbReference type="ARBA" id="ARBA00023015"/>
    </source>
</evidence>
<dbReference type="RefSeq" id="WP_202103075.1">
    <property type="nucleotide sequence ID" value="NZ_JAERTY010000005.1"/>
</dbReference>
<accession>A0ABS1R3Q2</accession>
<dbReference type="SUPFAM" id="SSF55781">
    <property type="entry name" value="GAF domain-like"/>
    <property type="match status" value="1"/>
</dbReference>
<dbReference type="InterPro" id="IPR036390">
    <property type="entry name" value="WH_DNA-bd_sf"/>
</dbReference>
<dbReference type="Pfam" id="PF09339">
    <property type="entry name" value="HTH_IclR"/>
    <property type="match status" value="1"/>
</dbReference>
<dbReference type="Pfam" id="PF01614">
    <property type="entry name" value="IclR_C"/>
    <property type="match status" value="1"/>
</dbReference>
<keyword evidence="2" id="KW-0238">DNA-binding</keyword>
<evidence type="ECO:0000259" key="5">
    <source>
        <dbReference type="PROSITE" id="PS51078"/>
    </source>
</evidence>
<keyword evidence="7" id="KW-1185">Reference proteome</keyword>
<dbReference type="Proteomes" id="UP000625283">
    <property type="component" value="Unassembled WGS sequence"/>
</dbReference>
<name>A0ABS1R3Q2_9SPHI</name>
<comment type="caution">
    <text evidence="6">The sequence shown here is derived from an EMBL/GenBank/DDBJ whole genome shotgun (WGS) entry which is preliminary data.</text>
</comment>
<organism evidence="6 7">
    <name type="scientific">Sphingobacterium faecale</name>
    <dbReference type="NCBI Taxonomy" id="2803775"/>
    <lineage>
        <taxon>Bacteria</taxon>
        <taxon>Pseudomonadati</taxon>
        <taxon>Bacteroidota</taxon>
        <taxon>Sphingobacteriia</taxon>
        <taxon>Sphingobacteriales</taxon>
        <taxon>Sphingobacteriaceae</taxon>
        <taxon>Sphingobacterium</taxon>
    </lineage>
</organism>
<keyword evidence="3" id="KW-0804">Transcription</keyword>
<feature type="domain" description="HTH iclR-type" evidence="4">
    <location>
        <begin position="2"/>
        <end position="62"/>
    </location>
</feature>
<dbReference type="PANTHER" id="PTHR30136">
    <property type="entry name" value="HELIX-TURN-HELIX TRANSCRIPTIONAL REGULATOR, ICLR FAMILY"/>
    <property type="match status" value="1"/>
</dbReference>
<evidence type="ECO:0000313" key="7">
    <source>
        <dbReference type="Proteomes" id="UP000625283"/>
    </source>
</evidence>
<reference evidence="6 7" key="1">
    <citation type="submission" date="2021-01" db="EMBL/GenBank/DDBJ databases">
        <title>C459-1 draft genome sequence.</title>
        <authorList>
            <person name="Zhang X.-F."/>
        </authorList>
    </citation>
    <scope>NUCLEOTIDE SEQUENCE [LARGE SCALE GENOMIC DNA]</scope>
    <source>
        <strain evidence="7">C459-1</strain>
    </source>
</reference>
<dbReference type="InterPro" id="IPR029016">
    <property type="entry name" value="GAF-like_dom_sf"/>
</dbReference>
<dbReference type="PROSITE" id="PS51077">
    <property type="entry name" value="HTH_ICLR"/>
    <property type="match status" value="1"/>
</dbReference>
<proteinExistence type="predicted"/>
<dbReference type="InterPro" id="IPR050707">
    <property type="entry name" value="HTH_MetabolicPath_Reg"/>
</dbReference>
<evidence type="ECO:0000259" key="4">
    <source>
        <dbReference type="PROSITE" id="PS51077"/>
    </source>
</evidence>
<evidence type="ECO:0000256" key="2">
    <source>
        <dbReference type="ARBA" id="ARBA00023125"/>
    </source>
</evidence>
<dbReference type="PANTHER" id="PTHR30136:SF24">
    <property type="entry name" value="HTH-TYPE TRANSCRIPTIONAL REPRESSOR ALLR"/>
    <property type="match status" value="1"/>
</dbReference>
<dbReference type="EMBL" id="JAERTY010000005">
    <property type="protein sequence ID" value="MBL1409328.1"/>
    <property type="molecule type" value="Genomic_DNA"/>
</dbReference>
<evidence type="ECO:0000313" key="6">
    <source>
        <dbReference type="EMBL" id="MBL1409328.1"/>
    </source>
</evidence>
<dbReference type="Gene3D" id="3.30.450.40">
    <property type="match status" value="1"/>
</dbReference>
<protein>
    <submittedName>
        <fullName evidence="6">Helix-turn-helix domain-containing protein</fullName>
    </submittedName>
</protein>
<dbReference type="InterPro" id="IPR005471">
    <property type="entry name" value="Tscrpt_reg_IclR_N"/>
</dbReference>